<evidence type="ECO:0000313" key="2">
    <source>
        <dbReference type="Proteomes" id="UP000077069"/>
    </source>
</evidence>
<proteinExistence type="predicted"/>
<dbReference type="OrthoDB" id="2561193at2759"/>
<evidence type="ECO:0000313" key="1">
    <source>
        <dbReference type="EMBL" id="OAG08553.1"/>
    </source>
</evidence>
<reference evidence="1 2" key="1">
    <citation type="submission" date="2016-05" db="EMBL/GenBank/DDBJ databases">
        <title>Comparative analysis of secretome profiles of manganese(II)-oxidizing ascomycete fungi.</title>
        <authorList>
            <consortium name="DOE Joint Genome Institute"/>
            <person name="Zeiner C.A."/>
            <person name="Purvine S.O."/>
            <person name="Zink E.M."/>
            <person name="Wu S."/>
            <person name="Pasa-Tolic L."/>
            <person name="Chaput D.L."/>
            <person name="Haridas S."/>
            <person name="Grigoriev I.V."/>
            <person name="Santelli C.M."/>
            <person name="Hansel C.M."/>
        </authorList>
    </citation>
    <scope>NUCLEOTIDE SEQUENCE [LARGE SCALE GENOMIC DNA]</scope>
    <source>
        <strain evidence="1 2">AP3s5-JAC2a</strain>
    </source>
</reference>
<sequence length="173" mass="20055">MSRNTYTAFQRHLLFFSTPTNPPRVTILSGMRAAASLGLDFPVCVLLGVSLRIMYAPFPNVFSPINVERIPRSKHRAELSDARLDQQEYTCYDLLRILPCFWAMPASTKTHTVSRDDVERFQRGGWADKIAERRRERDDVLPLWRGGPIIVNWHSWAIRKVLGVRVYEENPNR</sequence>
<dbReference type="AlphaFoldDB" id="A0A177CM08"/>
<gene>
    <name evidence="1" type="ORF">CC84DRAFT_1185379</name>
</gene>
<dbReference type="RefSeq" id="XP_018038918.1">
    <property type="nucleotide sequence ID" value="XM_018180800.1"/>
</dbReference>
<dbReference type="EMBL" id="KV441550">
    <property type="protein sequence ID" value="OAG08553.1"/>
    <property type="molecule type" value="Genomic_DNA"/>
</dbReference>
<keyword evidence="2" id="KW-1185">Reference proteome</keyword>
<protein>
    <submittedName>
        <fullName evidence="1">Uncharacterized protein</fullName>
    </submittedName>
</protein>
<dbReference type="GeneID" id="28764286"/>
<dbReference type="Proteomes" id="UP000077069">
    <property type="component" value="Unassembled WGS sequence"/>
</dbReference>
<organism evidence="1 2">
    <name type="scientific">Paraphaeosphaeria sporulosa</name>
    <dbReference type="NCBI Taxonomy" id="1460663"/>
    <lineage>
        <taxon>Eukaryota</taxon>
        <taxon>Fungi</taxon>
        <taxon>Dikarya</taxon>
        <taxon>Ascomycota</taxon>
        <taxon>Pezizomycotina</taxon>
        <taxon>Dothideomycetes</taxon>
        <taxon>Pleosporomycetidae</taxon>
        <taxon>Pleosporales</taxon>
        <taxon>Massarineae</taxon>
        <taxon>Didymosphaeriaceae</taxon>
        <taxon>Paraphaeosphaeria</taxon>
    </lineage>
</organism>
<accession>A0A177CM08</accession>
<name>A0A177CM08_9PLEO</name>
<dbReference type="InParanoid" id="A0A177CM08"/>